<reference evidence="1" key="1">
    <citation type="submission" date="2022-06" db="EMBL/GenBank/DDBJ databases">
        <title>Alkalicoccobacillus porphyridii sp. nov., isolated from a marine red alga, Porphyridium purpureum and reclassification of Shouchella plakortidis and Shouchella gibsonii as Alkalicoccobacillus plakortidis comb. nov. and Alkalicoccobacillus gibsonii comb. nov.</title>
        <authorList>
            <person name="Kim K.H."/>
            <person name="Lee J.K."/>
            <person name="Han D.M."/>
            <person name="Baek J.H."/>
            <person name="Jeon C.O."/>
        </authorList>
    </citation>
    <scope>NUCLEOTIDE SEQUENCE</scope>
    <source>
        <strain evidence="1">DSM 19153</strain>
    </source>
</reference>
<sequence length="53" mass="6015">MVDYIRRVCIALVLAFFIGVLFLGAQTVNAKELETQDSQIVSQLAFSYDKLYI</sequence>
<dbReference type="RefSeq" id="WP_251603700.1">
    <property type="nucleotide sequence ID" value="NZ_JAMQJY010000001.1"/>
</dbReference>
<name>A0ABT0XEG3_9BACI</name>
<protein>
    <submittedName>
        <fullName evidence="1">Uncharacterized protein</fullName>
    </submittedName>
</protein>
<dbReference type="Proteomes" id="UP001203665">
    <property type="component" value="Unassembled WGS sequence"/>
</dbReference>
<gene>
    <name evidence="1" type="ORF">NDM98_01330</name>
</gene>
<organism evidence="1 2">
    <name type="scientific">Alkalicoccobacillus plakortidis</name>
    <dbReference type="NCBI Taxonomy" id="444060"/>
    <lineage>
        <taxon>Bacteria</taxon>
        <taxon>Bacillati</taxon>
        <taxon>Bacillota</taxon>
        <taxon>Bacilli</taxon>
        <taxon>Bacillales</taxon>
        <taxon>Bacillaceae</taxon>
        <taxon>Alkalicoccobacillus</taxon>
    </lineage>
</organism>
<accession>A0ABT0XEG3</accession>
<evidence type="ECO:0000313" key="2">
    <source>
        <dbReference type="Proteomes" id="UP001203665"/>
    </source>
</evidence>
<comment type="caution">
    <text evidence="1">The sequence shown here is derived from an EMBL/GenBank/DDBJ whole genome shotgun (WGS) entry which is preliminary data.</text>
</comment>
<proteinExistence type="predicted"/>
<evidence type="ECO:0000313" key="1">
    <source>
        <dbReference type="EMBL" id="MCM2674291.1"/>
    </source>
</evidence>
<keyword evidence="2" id="KW-1185">Reference proteome</keyword>
<dbReference type="EMBL" id="JAMQJY010000001">
    <property type="protein sequence ID" value="MCM2674291.1"/>
    <property type="molecule type" value="Genomic_DNA"/>
</dbReference>